<dbReference type="GeneID" id="111019626"/>
<evidence type="ECO:0000313" key="2">
    <source>
        <dbReference type="Proteomes" id="UP000504603"/>
    </source>
</evidence>
<organism evidence="2 3">
    <name type="scientific">Momordica charantia</name>
    <name type="common">Bitter gourd</name>
    <name type="synonym">Balsam pear</name>
    <dbReference type="NCBI Taxonomy" id="3673"/>
    <lineage>
        <taxon>Eukaryota</taxon>
        <taxon>Viridiplantae</taxon>
        <taxon>Streptophyta</taxon>
        <taxon>Embryophyta</taxon>
        <taxon>Tracheophyta</taxon>
        <taxon>Spermatophyta</taxon>
        <taxon>Magnoliopsida</taxon>
        <taxon>eudicotyledons</taxon>
        <taxon>Gunneridae</taxon>
        <taxon>Pentapetalae</taxon>
        <taxon>rosids</taxon>
        <taxon>fabids</taxon>
        <taxon>Cucurbitales</taxon>
        <taxon>Cucurbitaceae</taxon>
        <taxon>Momordiceae</taxon>
        <taxon>Momordica</taxon>
    </lineage>
</organism>
<gene>
    <name evidence="3" type="primary">LOC111019626</name>
</gene>
<reference evidence="3" key="1">
    <citation type="submission" date="2025-08" db="UniProtKB">
        <authorList>
            <consortium name="RefSeq"/>
        </authorList>
    </citation>
    <scope>IDENTIFICATION</scope>
    <source>
        <strain evidence="3">OHB3-1</strain>
    </source>
</reference>
<dbReference type="PANTHER" id="PTHR31973">
    <property type="entry name" value="POLYPROTEIN, PUTATIVE-RELATED"/>
    <property type="match status" value="1"/>
</dbReference>
<dbReference type="InterPro" id="IPR018289">
    <property type="entry name" value="MULE_transposase_dom"/>
</dbReference>
<keyword evidence="2" id="KW-1185">Reference proteome</keyword>
<dbReference type="OrthoDB" id="683469at2759"/>
<protein>
    <submittedName>
        <fullName evidence="3">Uncharacterized protein LOC111019626</fullName>
    </submittedName>
</protein>
<evidence type="ECO:0000259" key="1">
    <source>
        <dbReference type="Pfam" id="PF10551"/>
    </source>
</evidence>
<feature type="domain" description="MULE transposase" evidence="1">
    <location>
        <begin position="208"/>
        <end position="252"/>
    </location>
</feature>
<dbReference type="RefSeq" id="XP_022151714.1">
    <property type="nucleotide sequence ID" value="XM_022296022.1"/>
</dbReference>
<dbReference type="Proteomes" id="UP000504603">
    <property type="component" value="Unplaced"/>
</dbReference>
<proteinExistence type="predicted"/>
<sequence>MTVENDMLYKGFMCNDKKTMQHIVKRFAVKSHHPYKVVELTPSIWAVRCKKWQDGCNWRLRVILKKNINLWEITKYVDQHSCVYSEFNQSHCQLDSNMISREFCDAVRANPSTSIATLQNLIKEKFGYHVPYWKVWEGKTKALARIFGDWDESYKLLTKWMYMLKHINPGTIVEWKIKNYGQPGHDILHSVFWSFDPCIAVFQKFRSVLQIDDTHLYGKYKGKLLIATSVDSNGHLLPLAFAIVDEESRQTWG</sequence>
<dbReference type="Pfam" id="PF10551">
    <property type="entry name" value="MULE"/>
    <property type="match status" value="1"/>
</dbReference>
<accession>A0A6J1DDV8</accession>
<dbReference type="AlphaFoldDB" id="A0A6J1DDV8"/>
<name>A0A6J1DDV8_MOMCH</name>
<dbReference type="KEGG" id="mcha:111019626"/>
<dbReference type="PANTHER" id="PTHR31973:SF195">
    <property type="entry name" value="MUDR FAMILY TRANSPOSASE"/>
    <property type="match status" value="1"/>
</dbReference>
<evidence type="ECO:0000313" key="3">
    <source>
        <dbReference type="RefSeq" id="XP_022151714.1"/>
    </source>
</evidence>